<dbReference type="EMBL" id="AP028924">
    <property type="protein sequence ID" value="BET03367.1"/>
    <property type="molecule type" value="Genomic_DNA"/>
</dbReference>
<gene>
    <name evidence="5" type="ORF">NTJ_16185</name>
</gene>
<evidence type="ECO:0000256" key="3">
    <source>
        <dbReference type="SAM" id="SignalP"/>
    </source>
</evidence>
<reference evidence="5 6" key="1">
    <citation type="submission" date="2023-09" db="EMBL/GenBank/DDBJ databases">
        <title>Nesidiocoris tenuis whole genome shotgun sequence.</title>
        <authorList>
            <person name="Shibata T."/>
            <person name="Shimoda M."/>
            <person name="Kobayashi T."/>
            <person name="Uehara T."/>
        </authorList>
    </citation>
    <scope>NUCLEOTIDE SEQUENCE [LARGE SCALE GENOMIC DNA]</scope>
    <source>
        <strain evidence="5 6">Japan</strain>
    </source>
</reference>
<feature type="chain" id="PRO_5046647586" description="Peptidase S1 domain-containing protein" evidence="3">
    <location>
        <begin position="21"/>
        <end position="318"/>
    </location>
</feature>
<protein>
    <recommendedName>
        <fullName evidence="4">Peptidase S1 domain-containing protein</fullName>
    </recommendedName>
</protein>
<keyword evidence="1" id="KW-1015">Disulfide bond</keyword>
<comment type="similarity">
    <text evidence="2">Belongs to the peptidase S1 family. CLIP subfamily.</text>
</comment>
<dbReference type="PANTHER" id="PTHR24256">
    <property type="entry name" value="TRYPTASE-RELATED"/>
    <property type="match status" value="1"/>
</dbReference>
<dbReference type="Gene3D" id="2.40.10.10">
    <property type="entry name" value="Trypsin-like serine proteases"/>
    <property type="match status" value="1"/>
</dbReference>
<dbReference type="Proteomes" id="UP001307889">
    <property type="component" value="Chromosome 16"/>
</dbReference>
<dbReference type="InterPro" id="IPR009003">
    <property type="entry name" value="Peptidase_S1_PA"/>
</dbReference>
<feature type="domain" description="Peptidase S1" evidence="4">
    <location>
        <begin position="18"/>
        <end position="292"/>
    </location>
</feature>
<dbReference type="PROSITE" id="PS50240">
    <property type="entry name" value="TRYPSIN_DOM"/>
    <property type="match status" value="1"/>
</dbReference>
<dbReference type="InterPro" id="IPR001254">
    <property type="entry name" value="Trypsin_dom"/>
</dbReference>
<evidence type="ECO:0000313" key="6">
    <source>
        <dbReference type="Proteomes" id="UP001307889"/>
    </source>
</evidence>
<proteinExistence type="inferred from homology"/>
<evidence type="ECO:0000256" key="1">
    <source>
        <dbReference type="ARBA" id="ARBA00023157"/>
    </source>
</evidence>
<evidence type="ECO:0000259" key="4">
    <source>
        <dbReference type="PROSITE" id="PS50240"/>
    </source>
</evidence>
<accession>A0ABN7BIK4</accession>
<name>A0ABN7BIK4_9HEMI</name>
<sequence length="318" mass="36183">MISFAELLFILIIHFLRIEAQNTETTANRNADYPYFATIHRSHIRGQYSFDDVVCSAGILTSNKVLTTCSCVRFLRPTESALFYPIDYYVSVGIGRTGVSLASMTNVTIMNVQRIHYHNSCYLDRFTDLWYGDVVLFTLTDDILFDARIRPMPIPEMNMFESSRVFEQLANNRSLSCVALAWSKTSPELVALDVEVLAMTDCVDRCKPDDPQRVIRTPLLCMIRDRVSGFMIKMAEPLNESAVYTGGPLVCNGTVWALVNLTWRCSKGLYYQITSPTEVIFGTINFKRSLVENDLLKTFKRASNSDRRQQGVPDSRVR</sequence>
<feature type="signal peptide" evidence="3">
    <location>
        <begin position="1"/>
        <end position="20"/>
    </location>
</feature>
<organism evidence="5 6">
    <name type="scientific">Nesidiocoris tenuis</name>
    <dbReference type="NCBI Taxonomy" id="355587"/>
    <lineage>
        <taxon>Eukaryota</taxon>
        <taxon>Metazoa</taxon>
        <taxon>Ecdysozoa</taxon>
        <taxon>Arthropoda</taxon>
        <taxon>Hexapoda</taxon>
        <taxon>Insecta</taxon>
        <taxon>Pterygota</taxon>
        <taxon>Neoptera</taxon>
        <taxon>Paraneoptera</taxon>
        <taxon>Hemiptera</taxon>
        <taxon>Heteroptera</taxon>
        <taxon>Panheteroptera</taxon>
        <taxon>Cimicomorpha</taxon>
        <taxon>Miridae</taxon>
        <taxon>Dicyphina</taxon>
        <taxon>Nesidiocoris</taxon>
    </lineage>
</organism>
<dbReference type="InterPro" id="IPR043504">
    <property type="entry name" value="Peptidase_S1_PA_chymotrypsin"/>
</dbReference>
<dbReference type="SUPFAM" id="SSF50494">
    <property type="entry name" value="Trypsin-like serine proteases"/>
    <property type="match status" value="1"/>
</dbReference>
<evidence type="ECO:0000313" key="5">
    <source>
        <dbReference type="EMBL" id="BET03367.1"/>
    </source>
</evidence>
<dbReference type="InterPro" id="IPR051487">
    <property type="entry name" value="Ser/Thr_Proteases_Immune/Dev"/>
</dbReference>
<keyword evidence="6" id="KW-1185">Reference proteome</keyword>
<evidence type="ECO:0000256" key="2">
    <source>
        <dbReference type="ARBA" id="ARBA00024195"/>
    </source>
</evidence>
<keyword evidence="3" id="KW-0732">Signal</keyword>